<sequence>MGNLTLLTGGLNISSGNKSFVEKKAKFAEHTGLFLNKWFSSKSQWTEEEIRERGERLADLAVARWVGLDDVE</sequence>
<accession>A0A0P0ADA3</accession>
<evidence type="ECO:0000313" key="3">
    <source>
        <dbReference type="Proteomes" id="UP000064920"/>
    </source>
</evidence>
<gene>
    <name evidence="2" type="ORF">IMCC12053_2948</name>
</gene>
<keyword evidence="3" id="KW-1185">Reference proteome</keyword>
<evidence type="ECO:0000313" key="2">
    <source>
        <dbReference type="EMBL" id="ALI56895.1"/>
    </source>
</evidence>
<evidence type="ECO:0000259" key="1">
    <source>
        <dbReference type="Pfam" id="PF07510"/>
    </source>
</evidence>
<protein>
    <recommendedName>
        <fullName evidence="1">GmrSD restriction endonucleases C-terminal domain-containing protein</fullName>
    </recommendedName>
</protein>
<reference evidence="2 3" key="1">
    <citation type="submission" date="2015-05" db="EMBL/GenBank/DDBJ databases">
        <authorList>
            <person name="Wang D.B."/>
            <person name="Wang M."/>
        </authorList>
    </citation>
    <scope>NUCLEOTIDE SEQUENCE [LARGE SCALE GENOMIC DNA]</scope>
    <source>
        <strain evidence="2 3">IMCC 12053</strain>
    </source>
</reference>
<dbReference type="Pfam" id="PF07510">
    <property type="entry name" value="GmrSD_C"/>
    <property type="match status" value="1"/>
</dbReference>
<organism evidence="2 3">
    <name type="scientific">Celeribacter marinus</name>
    <dbReference type="NCBI Taxonomy" id="1397108"/>
    <lineage>
        <taxon>Bacteria</taxon>
        <taxon>Pseudomonadati</taxon>
        <taxon>Pseudomonadota</taxon>
        <taxon>Alphaproteobacteria</taxon>
        <taxon>Rhodobacterales</taxon>
        <taxon>Roseobacteraceae</taxon>
        <taxon>Celeribacter</taxon>
    </lineage>
</organism>
<dbReference type="EMBL" id="CP012023">
    <property type="protein sequence ID" value="ALI56895.1"/>
    <property type="molecule type" value="Genomic_DNA"/>
</dbReference>
<dbReference type="Proteomes" id="UP000064920">
    <property type="component" value="Chromosome"/>
</dbReference>
<dbReference type="AlphaFoldDB" id="A0A0P0ADA3"/>
<dbReference type="KEGG" id="cmar:IMCC12053_2948"/>
<dbReference type="STRING" id="1397108.IMCC12053_2948"/>
<dbReference type="InterPro" id="IPR011089">
    <property type="entry name" value="GmrSD_C"/>
</dbReference>
<name>A0A0P0ADA3_9RHOB</name>
<dbReference type="PATRIC" id="fig|1397108.4.peg.3029"/>
<proteinExistence type="predicted"/>
<feature type="domain" description="GmrSD restriction endonucleases C-terminal" evidence="1">
    <location>
        <begin position="1"/>
        <end position="59"/>
    </location>
</feature>